<organism evidence="2 3">
    <name type="scientific">Fulvimarina manganoxydans</name>
    <dbReference type="NCBI Taxonomy" id="937218"/>
    <lineage>
        <taxon>Bacteria</taxon>
        <taxon>Pseudomonadati</taxon>
        <taxon>Pseudomonadota</taxon>
        <taxon>Alphaproteobacteria</taxon>
        <taxon>Hyphomicrobiales</taxon>
        <taxon>Aurantimonadaceae</taxon>
        <taxon>Fulvimarina</taxon>
    </lineage>
</organism>
<name>A0A1W2A8R2_9HYPH</name>
<proteinExistence type="predicted"/>
<dbReference type="EMBL" id="FWXR01000004">
    <property type="protein sequence ID" value="SMC57030.1"/>
    <property type="molecule type" value="Genomic_DNA"/>
</dbReference>
<feature type="transmembrane region" description="Helical" evidence="1">
    <location>
        <begin position="44"/>
        <end position="67"/>
    </location>
</feature>
<dbReference type="RefSeq" id="WP_084409178.1">
    <property type="nucleotide sequence ID" value="NZ_FWXR01000004.1"/>
</dbReference>
<keyword evidence="1" id="KW-0812">Transmembrane</keyword>
<keyword evidence="1" id="KW-1133">Transmembrane helix</keyword>
<dbReference type="Proteomes" id="UP000192656">
    <property type="component" value="Unassembled WGS sequence"/>
</dbReference>
<evidence type="ECO:0000313" key="3">
    <source>
        <dbReference type="Proteomes" id="UP000192656"/>
    </source>
</evidence>
<protein>
    <submittedName>
        <fullName evidence="2">Uncharacterized protein</fullName>
    </submittedName>
</protein>
<dbReference type="InterPro" id="IPR057700">
    <property type="entry name" value="DUF7940"/>
</dbReference>
<keyword evidence="3" id="KW-1185">Reference proteome</keyword>
<keyword evidence="1" id="KW-0472">Membrane</keyword>
<accession>A0A1W2A8R2</accession>
<dbReference type="Pfam" id="PF25612">
    <property type="entry name" value="DUF7940"/>
    <property type="match status" value="1"/>
</dbReference>
<dbReference type="AlphaFoldDB" id="A0A1W2A8R2"/>
<dbReference type="OrthoDB" id="7679471at2"/>
<evidence type="ECO:0000256" key="1">
    <source>
        <dbReference type="SAM" id="Phobius"/>
    </source>
</evidence>
<dbReference type="STRING" id="937218.SAMN06297251_10436"/>
<reference evidence="2 3" key="1">
    <citation type="submission" date="2017-04" db="EMBL/GenBank/DDBJ databases">
        <authorList>
            <person name="Afonso C.L."/>
            <person name="Miller P.J."/>
            <person name="Scott M.A."/>
            <person name="Spackman E."/>
            <person name="Goraichik I."/>
            <person name="Dimitrov K.M."/>
            <person name="Suarez D.L."/>
            <person name="Swayne D.E."/>
        </authorList>
    </citation>
    <scope>NUCLEOTIDE SEQUENCE [LARGE SCALE GENOMIC DNA]</scope>
    <source>
        <strain evidence="2 3">CGMCC 1.10972</strain>
    </source>
</reference>
<sequence length="73" mass="7723">MKLALDPNWKSIAKRAWSIRLMLLAGVLSGAEVALPLLDGLLTIHPGLFAAASGLVTAAAFVARLIAQRDLDE</sequence>
<gene>
    <name evidence="2" type="ORF">SAMN06297251_10436</name>
</gene>
<feature type="transmembrane region" description="Helical" evidence="1">
    <location>
        <begin position="21"/>
        <end position="38"/>
    </location>
</feature>
<evidence type="ECO:0000313" key="2">
    <source>
        <dbReference type="EMBL" id="SMC57030.1"/>
    </source>
</evidence>